<name>A0A5B7IQK0_PORTR</name>
<protein>
    <submittedName>
        <fullName evidence="1">Uncharacterized protein</fullName>
    </submittedName>
</protein>
<dbReference type="AlphaFoldDB" id="A0A5B7IQK0"/>
<keyword evidence="2" id="KW-1185">Reference proteome</keyword>
<comment type="caution">
    <text evidence="1">The sequence shown here is derived from an EMBL/GenBank/DDBJ whole genome shotgun (WGS) entry which is preliminary data.</text>
</comment>
<sequence>MAGESLPPGRPRMTLISALCPVASPPPTETEQRMYLLGPSAGIPMSPRCADKSPWYSREEGRERRRDLLPWRVCKNVNDLPMCFKESTGFRRRLFSHPPPACQYESNGGS</sequence>
<evidence type="ECO:0000313" key="2">
    <source>
        <dbReference type="Proteomes" id="UP000324222"/>
    </source>
</evidence>
<accession>A0A5B7IQK0</accession>
<dbReference type="Proteomes" id="UP000324222">
    <property type="component" value="Unassembled WGS sequence"/>
</dbReference>
<evidence type="ECO:0000313" key="1">
    <source>
        <dbReference type="EMBL" id="MPC84369.1"/>
    </source>
</evidence>
<organism evidence="1 2">
    <name type="scientific">Portunus trituberculatus</name>
    <name type="common">Swimming crab</name>
    <name type="synonym">Neptunus trituberculatus</name>
    <dbReference type="NCBI Taxonomy" id="210409"/>
    <lineage>
        <taxon>Eukaryota</taxon>
        <taxon>Metazoa</taxon>
        <taxon>Ecdysozoa</taxon>
        <taxon>Arthropoda</taxon>
        <taxon>Crustacea</taxon>
        <taxon>Multicrustacea</taxon>
        <taxon>Malacostraca</taxon>
        <taxon>Eumalacostraca</taxon>
        <taxon>Eucarida</taxon>
        <taxon>Decapoda</taxon>
        <taxon>Pleocyemata</taxon>
        <taxon>Brachyura</taxon>
        <taxon>Eubrachyura</taxon>
        <taxon>Portunoidea</taxon>
        <taxon>Portunidae</taxon>
        <taxon>Portuninae</taxon>
        <taxon>Portunus</taxon>
    </lineage>
</organism>
<proteinExistence type="predicted"/>
<gene>
    <name evidence="1" type="ORF">E2C01_079107</name>
</gene>
<dbReference type="EMBL" id="VSRR010065293">
    <property type="protein sequence ID" value="MPC84369.1"/>
    <property type="molecule type" value="Genomic_DNA"/>
</dbReference>
<reference evidence="1 2" key="1">
    <citation type="submission" date="2019-05" db="EMBL/GenBank/DDBJ databases">
        <title>Another draft genome of Portunus trituberculatus and its Hox gene families provides insights of decapod evolution.</title>
        <authorList>
            <person name="Jeong J.-H."/>
            <person name="Song I."/>
            <person name="Kim S."/>
            <person name="Choi T."/>
            <person name="Kim D."/>
            <person name="Ryu S."/>
            <person name="Kim W."/>
        </authorList>
    </citation>
    <scope>NUCLEOTIDE SEQUENCE [LARGE SCALE GENOMIC DNA]</scope>
    <source>
        <tissue evidence="1">Muscle</tissue>
    </source>
</reference>